<organism evidence="1 2">
    <name type="scientific">Iphiclides podalirius</name>
    <name type="common">scarce swallowtail</name>
    <dbReference type="NCBI Taxonomy" id="110791"/>
    <lineage>
        <taxon>Eukaryota</taxon>
        <taxon>Metazoa</taxon>
        <taxon>Ecdysozoa</taxon>
        <taxon>Arthropoda</taxon>
        <taxon>Hexapoda</taxon>
        <taxon>Insecta</taxon>
        <taxon>Pterygota</taxon>
        <taxon>Neoptera</taxon>
        <taxon>Endopterygota</taxon>
        <taxon>Lepidoptera</taxon>
        <taxon>Glossata</taxon>
        <taxon>Ditrysia</taxon>
        <taxon>Papilionoidea</taxon>
        <taxon>Papilionidae</taxon>
        <taxon>Papilioninae</taxon>
        <taxon>Iphiclides</taxon>
    </lineage>
</organism>
<proteinExistence type="predicted"/>
<accession>A0ABN8HQN0</accession>
<keyword evidence="2" id="KW-1185">Reference proteome</keyword>
<feature type="non-terminal residue" evidence="1">
    <location>
        <position position="121"/>
    </location>
</feature>
<evidence type="ECO:0000313" key="1">
    <source>
        <dbReference type="EMBL" id="CAH2039852.1"/>
    </source>
</evidence>
<dbReference type="Proteomes" id="UP000837857">
    <property type="component" value="Chromosome 11"/>
</dbReference>
<protein>
    <submittedName>
        <fullName evidence="1">Uncharacterized protein</fullName>
    </submittedName>
</protein>
<evidence type="ECO:0000313" key="2">
    <source>
        <dbReference type="Proteomes" id="UP000837857"/>
    </source>
</evidence>
<gene>
    <name evidence="1" type="ORF">IPOD504_LOCUS2046</name>
</gene>
<reference evidence="1" key="1">
    <citation type="submission" date="2022-03" db="EMBL/GenBank/DDBJ databases">
        <authorList>
            <person name="Martin H S."/>
        </authorList>
    </citation>
    <scope>NUCLEOTIDE SEQUENCE</scope>
</reference>
<name>A0ABN8HQN0_9NEOP</name>
<sequence length="121" mass="13541">MRTSCRRLTGGSSLLCAAVKDRADPSLRTYVRAWIRGKESGRGKAERARAGYVNWITVRRSRGRGECGGEGPQIGFGQFVRSPIYGSPTWNRFRQSVADTLLEIHPATLRVRGQVPPRFCF</sequence>
<dbReference type="EMBL" id="OW152823">
    <property type="protein sequence ID" value="CAH2039852.1"/>
    <property type="molecule type" value="Genomic_DNA"/>
</dbReference>